<feature type="region of interest" description="Disordered" evidence="1">
    <location>
        <begin position="197"/>
        <end position="247"/>
    </location>
</feature>
<feature type="region of interest" description="Disordered" evidence="1">
    <location>
        <begin position="19"/>
        <end position="53"/>
    </location>
</feature>
<evidence type="ECO:0000259" key="2">
    <source>
        <dbReference type="SMART" id="SM00343"/>
    </source>
</evidence>
<evidence type="ECO:0000313" key="4">
    <source>
        <dbReference type="Proteomes" id="UP000298652"/>
    </source>
</evidence>
<name>A0A4U6TSB6_SETVI</name>
<dbReference type="GO" id="GO:0008270">
    <property type="term" value="F:zinc ion binding"/>
    <property type="evidence" value="ECO:0007669"/>
    <property type="project" value="InterPro"/>
</dbReference>
<dbReference type="PANTHER" id="PTHR33087">
    <property type="entry name" value="OS07G0539200 PROTEIN"/>
    <property type="match status" value="1"/>
</dbReference>
<dbReference type="PANTHER" id="PTHR33087:SF31">
    <property type="entry name" value="OS06G0482850 PROTEIN"/>
    <property type="match status" value="1"/>
</dbReference>
<feature type="compositionally biased region" description="Basic and acidic residues" evidence="1">
    <location>
        <begin position="316"/>
        <end position="326"/>
    </location>
</feature>
<evidence type="ECO:0000256" key="1">
    <source>
        <dbReference type="SAM" id="MobiDB-lite"/>
    </source>
</evidence>
<feature type="compositionally biased region" description="Polar residues" evidence="1">
    <location>
        <begin position="341"/>
        <end position="353"/>
    </location>
</feature>
<dbReference type="AlphaFoldDB" id="A0A4U6TSB6"/>
<sequence length="713" mass="78534">MVDSVILLITRETRTSRPYHRERGVREQAERPPVLDGAGHEYPVANQREPRPLQLTPHVPRRIYGEVDRGTHEIRALILRSAPEADICLVGPNESDPRAQGRARRSFAAGVGRSRPRSPGSGEAEFSVQGVGNVRPQDTGSGEAERGLSLPYWADGNLATLAAWDGTRSGPVTDSDRRPMGRRGSTLLAHGLLSRHPQLAEGPHKPHSSLVPPTEGTAPSQVTPPGEGWSTAEGKRSRSRRRRRQRRAQRQFEAELYGKCLNCFSSTHLIAQCRRPTRCFRCRDFWHLARDCKRPRSPTSSASSGTSGGPHRFVRTRHDSPPKPRGCDALSRTPSPPSPSIGHTTRGRSSSHQAVRRRASSGMGSFPRSSHHLHMPLPQHPSLPRPPLREGPSGSGADDASDLVLYDDESTLGLPDSRPAEVTCFLSQDELMDAEEERLRFTLLAVAPGAPPNFPLDGLRRALSELPVAGQDNFLIRRFWPENFIISFTAQCARDAALAAGDVPVSGFRFILRPWTCLARVEQRTLFYCVALELDRVPPHAWGCQVVRKVLAPSCWVKRVEEVHADHSDMSKIKKKFLAYDVVIRLRHIADFRSRSPSPSPSPPSSDDSDSGHDGDPDHGHSGNRSHSPVLHGFYTRPGFEDGSCYPGDTGAGPSYRRTAGTPPLSTLTPQARSAPHHEDCAFPPVQQVYSQNKRSPVMMLGQQTTTSMVTTK</sequence>
<dbReference type="EMBL" id="CM016559">
    <property type="protein sequence ID" value="TKW00487.1"/>
    <property type="molecule type" value="Genomic_DNA"/>
</dbReference>
<organism evidence="3 4">
    <name type="scientific">Setaria viridis</name>
    <name type="common">Green bristlegrass</name>
    <name type="synonym">Setaria italica subsp. viridis</name>
    <dbReference type="NCBI Taxonomy" id="4556"/>
    <lineage>
        <taxon>Eukaryota</taxon>
        <taxon>Viridiplantae</taxon>
        <taxon>Streptophyta</taxon>
        <taxon>Embryophyta</taxon>
        <taxon>Tracheophyta</taxon>
        <taxon>Spermatophyta</taxon>
        <taxon>Magnoliopsida</taxon>
        <taxon>Liliopsida</taxon>
        <taxon>Poales</taxon>
        <taxon>Poaceae</taxon>
        <taxon>PACMAD clade</taxon>
        <taxon>Panicoideae</taxon>
        <taxon>Panicodae</taxon>
        <taxon>Paniceae</taxon>
        <taxon>Cenchrinae</taxon>
        <taxon>Setaria</taxon>
    </lineage>
</organism>
<feature type="domain" description="CCHC-type" evidence="2">
    <location>
        <begin position="259"/>
        <end position="275"/>
    </location>
</feature>
<dbReference type="Gene3D" id="4.10.60.10">
    <property type="entry name" value="Zinc finger, CCHC-type"/>
    <property type="match status" value="1"/>
</dbReference>
<evidence type="ECO:0000313" key="3">
    <source>
        <dbReference type="EMBL" id="TKW00487.1"/>
    </source>
</evidence>
<dbReference type="InterPro" id="IPR053253">
    <property type="entry name" value="Sex_diff_modulator"/>
</dbReference>
<accession>A0A4U6TSB6</accession>
<feature type="compositionally biased region" description="Basic and acidic residues" evidence="1">
    <location>
        <begin position="610"/>
        <end position="621"/>
    </location>
</feature>
<dbReference type="Gramene" id="TKW00487">
    <property type="protein sequence ID" value="TKW00487"/>
    <property type="gene ID" value="SEVIR_8G112200v2"/>
</dbReference>
<proteinExistence type="predicted"/>
<dbReference type="Proteomes" id="UP000298652">
    <property type="component" value="Chromosome 8"/>
</dbReference>
<dbReference type="InterPro" id="IPR001878">
    <property type="entry name" value="Znf_CCHC"/>
</dbReference>
<protein>
    <recommendedName>
        <fullName evidence="2">CCHC-type domain-containing protein</fullName>
    </recommendedName>
</protein>
<reference evidence="3" key="1">
    <citation type="submission" date="2019-03" db="EMBL/GenBank/DDBJ databases">
        <title>WGS assembly of Setaria viridis.</title>
        <authorList>
            <person name="Huang P."/>
            <person name="Jenkins J."/>
            <person name="Grimwood J."/>
            <person name="Barry K."/>
            <person name="Healey A."/>
            <person name="Mamidi S."/>
            <person name="Sreedasyam A."/>
            <person name="Shu S."/>
            <person name="Feldman M."/>
            <person name="Wu J."/>
            <person name="Yu Y."/>
            <person name="Chen C."/>
            <person name="Johnson J."/>
            <person name="Rokhsar D."/>
            <person name="Baxter I."/>
            <person name="Schmutz J."/>
            <person name="Brutnell T."/>
            <person name="Kellogg E."/>
        </authorList>
    </citation>
    <scope>NUCLEOTIDE SEQUENCE [LARGE SCALE GENOMIC DNA]</scope>
</reference>
<dbReference type="SUPFAM" id="SSF57756">
    <property type="entry name" value="Retrovirus zinc finger-like domains"/>
    <property type="match status" value="1"/>
</dbReference>
<dbReference type="InterPro" id="IPR036875">
    <property type="entry name" value="Znf_CCHC_sf"/>
</dbReference>
<feature type="region of interest" description="Disordered" evidence="1">
    <location>
        <begin position="645"/>
        <end position="679"/>
    </location>
</feature>
<keyword evidence="4" id="KW-1185">Reference proteome</keyword>
<feature type="compositionally biased region" description="Basic and acidic residues" evidence="1">
    <location>
        <begin position="19"/>
        <end position="30"/>
    </location>
</feature>
<dbReference type="OMA" id="APEADIC"/>
<feature type="region of interest" description="Disordered" evidence="1">
    <location>
        <begin position="90"/>
        <end position="147"/>
    </location>
</feature>
<feature type="compositionally biased region" description="Basic residues" evidence="1">
    <location>
        <begin position="237"/>
        <end position="247"/>
    </location>
</feature>
<feature type="domain" description="CCHC-type" evidence="2">
    <location>
        <begin position="278"/>
        <end position="294"/>
    </location>
</feature>
<feature type="region of interest" description="Disordered" evidence="1">
    <location>
        <begin position="593"/>
        <end position="633"/>
    </location>
</feature>
<feature type="region of interest" description="Disordered" evidence="1">
    <location>
        <begin position="292"/>
        <end position="401"/>
    </location>
</feature>
<gene>
    <name evidence="3" type="ORF">SEVIR_8G112200v2</name>
</gene>
<dbReference type="SMART" id="SM00343">
    <property type="entry name" value="ZnF_C2HC"/>
    <property type="match status" value="2"/>
</dbReference>
<dbReference type="GO" id="GO:0003676">
    <property type="term" value="F:nucleic acid binding"/>
    <property type="evidence" value="ECO:0007669"/>
    <property type="project" value="InterPro"/>
</dbReference>